<accession>A0AA40F4T7</accession>
<dbReference type="AlphaFoldDB" id="A0AA40F4T7"/>
<keyword evidence="3" id="KW-1185">Reference proteome</keyword>
<feature type="region of interest" description="Disordered" evidence="1">
    <location>
        <begin position="151"/>
        <end position="170"/>
    </location>
</feature>
<protein>
    <submittedName>
        <fullName evidence="2">Uncharacterized protein</fullName>
    </submittedName>
</protein>
<gene>
    <name evidence="2" type="ORF">B0T18DRAFT_387412</name>
</gene>
<organism evidence="2 3">
    <name type="scientific">Schizothecium vesticola</name>
    <dbReference type="NCBI Taxonomy" id="314040"/>
    <lineage>
        <taxon>Eukaryota</taxon>
        <taxon>Fungi</taxon>
        <taxon>Dikarya</taxon>
        <taxon>Ascomycota</taxon>
        <taxon>Pezizomycotina</taxon>
        <taxon>Sordariomycetes</taxon>
        <taxon>Sordariomycetidae</taxon>
        <taxon>Sordariales</taxon>
        <taxon>Schizotheciaceae</taxon>
        <taxon>Schizothecium</taxon>
    </lineage>
</organism>
<comment type="caution">
    <text evidence="2">The sequence shown here is derived from an EMBL/GenBank/DDBJ whole genome shotgun (WGS) entry which is preliminary data.</text>
</comment>
<dbReference type="Proteomes" id="UP001172155">
    <property type="component" value="Unassembled WGS sequence"/>
</dbReference>
<evidence type="ECO:0000256" key="1">
    <source>
        <dbReference type="SAM" id="MobiDB-lite"/>
    </source>
</evidence>
<name>A0AA40F4T7_9PEZI</name>
<sequence length="170" mass="19163">MAYLYEGFFAQTIYIQVTSPSTSLVANRQWPRVQFVANPYLFIAGATPRLNWDAAYNAFFTDEADPVNLGMFGLVSVWIRDEKGFNTSHRVGILVRAIEFKDPISAPASEIGSDSEETNDVWRRKYRVSFSAEMTGPSSESVRFHVSTKNFVPSEEGEGSRSDDWTELTL</sequence>
<evidence type="ECO:0000313" key="3">
    <source>
        <dbReference type="Proteomes" id="UP001172155"/>
    </source>
</evidence>
<dbReference type="EMBL" id="JAUKUD010000002">
    <property type="protein sequence ID" value="KAK0751263.1"/>
    <property type="molecule type" value="Genomic_DNA"/>
</dbReference>
<reference evidence="2" key="1">
    <citation type="submission" date="2023-06" db="EMBL/GenBank/DDBJ databases">
        <title>Genome-scale phylogeny and comparative genomics of the fungal order Sordariales.</title>
        <authorList>
            <consortium name="Lawrence Berkeley National Laboratory"/>
            <person name="Hensen N."/>
            <person name="Bonometti L."/>
            <person name="Westerberg I."/>
            <person name="Brannstrom I.O."/>
            <person name="Guillou S."/>
            <person name="Cros-Aarteil S."/>
            <person name="Calhoun S."/>
            <person name="Haridas S."/>
            <person name="Kuo A."/>
            <person name="Mondo S."/>
            <person name="Pangilinan J."/>
            <person name="Riley R."/>
            <person name="LaButti K."/>
            <person name="Andreopoulos B."/>
            <person name="Lipzen A."/>
            <person name="Chen C."/>
            <person name="Yanf M."/>
            <person name="Daum C."/>
            <person name="Ng V."/>
            <person name="Clum A."/>
            <person name="Steindorff A."/>
            <person name="Ohm R."/>
            <person name="Martin F."/>
            <person name="Silar P."/>
            <person name="Natvig D."/>
            <person name="Lalanne C."/>
            <person name="Gautier V."/>
            <person name="Ament-velasquez S.L."/>
            <person name="Kruys A."/>
            <person name="Hutchinson M.I."/>
            <person name="Powell A.J."/>
            <person name="Barry K."/>
            <person name="Miller A.N."/>
            <person name="Grigoriev I.V."/>
            <person name="Debuchy R."/>
            <person name="Gladieux P."/>
            <person name="Thoren M.H."/>
            <person name="Johannesson H."/>
        </authorList>
    </citation>
    <scope>NUCLEOTIDE SEQUENCE</scope>
    <source>
        <strain evidence="2">SMH3187-1</strain>
    </source>
</reference>
<proteinExistence type="predicted"/>
<evidence type="ECO:0000313" key="2">
    <source>
        <dbReference type="EMBL" id="KAK0751263.1"/>
    </source>
</evidence>